<evidence type="ECO:0000313" key="14">
    <source>
        <dbReference type="Proteomes" id="UP001304534"/>
    </source>
</evidence>
<keyword evidence="13" id="KW-0675">Receptor</keyword>
<keyword evidence="2 11" id="KW-0813">Transport</keyword>
<keyword evidence="14" id="KW-1185">Reference proteome</keyword>
<keyword evidence="10 11" id="KW-0998">Cell outer membrane</keyword>
<comment type="subcellular location">
    <subcellularLocation>
        <location evidence="1 11">Cell outer membrane</location>
        <topology evidence="1 11">Multi-pass membrane protein</topology>
    </subcellularLocation>
</comment>
<dbReference type="SUPFAM" id="SSF56935">
    <property type="entry name" value="Porins"/>
    <property type="match status" value="1"/>
</dbReference>
<evidence type="ECO:0000256" key="3">
    <source>
        <dbReference type="ARBA" id="ARBA00022452"/>
    </source>
</evidence>
<evidence type="ECO:0000256" key="8">
    <source>
        <dbReference type="ARBA" id="ARBA00023065"/>
    </source>
</evidence>
<evidence type="ECO:0000259" key="12">
    <source>
        <dbReference type="Pfam" id="PF07715"/>
    </source>
</evidence>
<protein>
    <submittedName>
        <fullName evidence="13">TonB-dependent receptor plug domain-containing protein</fullName>
    </submittedName>
</protein>
<dbReference type="Proteomes" id="UP001304534">
    <property type="component" value="Chromosome"/>
</dbReference>
<evidence type="ECO:0000256" key="5">
    <source>
        <dbReference type="ARBA" id="ARBA00022692"/>
    </source>
</evidence>
<dbReference type="GeneID" id="95586731"/>
<evidence type="ECO:0000256" key="7">
    <source>
        <dbReference type="ARBA" id="ARBA00023004"/>
    </source>
</evidence>
<name>A0ABZ0D815_9XANT</name>
<dbReference type="RefSeq" id="WP_316689577.1">
    <property type="nucleotide sequence ID" value="NZ_CP103837.1"/>
</dbReference>
<keyword evidence="6" id="KW-0732">Signal</keyword>
<gene>
    <name evidence="13" type="ORF">NYR99_22640</name>
</gene>
<dbReference type="PANTHER" id="PTHR32552">
    <property type="entry name" value="FERRICHROME IRON RECEPTOR-RELATED"/>
    <property type="match status" value="1"/>
</dbReference>
<evidence type="ECO:0000256" key="9">
    <source>
        <dbReference type="ARBA" id="ARBA00023136"/>
    </source>
</evidence>
<evidence type="ECO:0000256" key="4">
    <source>
        <dbReference type="ARBA" id="ARBA00022496"/>
    </source>
</evidence>
<feature type="domain" description="TonB-dependent receptor plug" evidence="12">
    <location>
        <begin position="26"/>
        <end position="127"/>
    </location>
</feature>
<evidence type="ECO:0000256" key="11">
    <source>
        <dbReference type="PROSITE-ProRule" id="PRU01360"/>
    </source>
</evidence>
<keyword evidence="9 11" id="KW-0472">Membrane</keyword>
<evidence type="ECO:0000256" key="6">
    <source>
        <dbReference type="ARBA" id="ARBA00022729"/>
    </source>
</evidence>
<dbReference type="PANTHER" id="PTHR32552:SF68">
    <property type="entry name" value="FERRICHROME OUTER MEMBRANE TRANSPORTER_PHAGE RECEPTOR"/>
    <property type="match status" value="1"/>
</dbReference>
<dbReference type="EMBL" id="CP103840">
    <property type="protein sequence ID" value="WOB26384.1"/>
    <property type="molecule type" value="Genomic_DNA"/>
</dbReference>
<reference evidence="13 14" key="1">
    <citation type="submission" date="2022-08" db="EMBL/GenBank/DDBJ databases">
        <title>Whole genome sequencing-based tracing of a 2022 introduction and outbreak of Xanthomonas hortorum pv. pelargonii.</title>
        <authorList>
            <person name="Iruegas-Bocardo F."/>
            <person name="Weisberg A.K."/>
            <person name="Riutta E.R."/>
            <person name="Kilday K."/>
            <person name="Bonkowski J.C."/>
            <person name="Creswell T."/>
            <person name="Daughtrey M.L."/>
            <person name="Rane K."/>
            <person name="Grunwald N.J."/>
            <person name="Chang J.H."/>
            <person name="Putnam M.L."/>
        </authorList>
    </citation>
    <scope>NUCLEOTIDE SEQUENCE [LARGE SCALE GENOMIC DNA]</scope>
    <source>
        <strain evidence="13 14">22-325</strain>
    </source>
</reference>
<keyword evidence="5 11" id="KW-0812">Transmembrane</keyword>
<organism evidence="13 14">
    <name type="scientific">Xanthomonas dyei</name>
    <dbReference type="NCBI Taxonomy" id="743699"/>
    <lineage>
        <taxon>Bacteria</taxon>
        <taxon>Pseudomonadati</taxon>
        <taxon>Pseudomonadota</taxon>
        <taxon>Gammaproteobacteria</taxon>
        <taxon>Lysobacterales</taxon>
        <taxon>Lysobacteraceae</taxon>
        <taxon>Xanthomonas</taxon>
    </lineage>
</organism>
<proteinExistence type="inferred from homology"/>
<dbReference type="InterPro" id="IPR039426">
    <property type="entry name" value="TonB-dep_rcpt-like"/>
</dbReference>
<keyword evidence="3 11" id="KW-1134">Transmembrane beta strand</keyword>
<evidence type="ECO:0000256" key="1">
    <source>
        <dbReference type="ARBA" id="ARBA00004571"/>
    </source>
</evidence>
<keyword evidence="7" id="KW-0408">Iron</keyword>
<comment type="similarity">
    <text evidence="11">Belongs to the TonB-dependent receptor family.</text>
</comment>
<dbReference type="Gene3D" id="2.170.130.10">
    <property type="entry name" value="TonB-dependent receptor, plug domain"/>
    <property type="match status" value="1"/>
</dbReference>
<keyword evidence="4" id="KW-0410">Iron transport</keyword>
<dbReference type="InterPro" id="IPR036942">
    <property type="entry name" value="Beta-barrel_TonB_sf"/>
</dbReference>
<evidence type="ECO:0000256" key="2">
    <source>
        <dbReference type="ARBA" id="ARBA00022448"/>
    </source>
</evidence>
<dbReference type="InterPro" id="IPR012910">
    <property type="entry name" value="Plug_dom"/>
</dbReference>
<dbReference type="Pfam" id="PF07715">
    <property type="entry name" value="Plug"/>
    <property type="match status" value="1"/>
</dbReference>
<dbReference type="Gene3D" id="2.40.170.20">
    <property type="entry name" value="TonB-dependent receptor, beta-barrel domain"/>
    <property type="match status" value="1"/>
</dbReference>
<evidence type="ECO:0000256" key="10">
    <source>
        <dbReference type="ARBA" id="ARBA00023237"/>
    </source>
</evidence>
<sequence>MPSECSQRCLQAHLRTAGATRTQTPVERIPQAIQVVPRSVIDEQQLTRLVDVVANVSNVQPGGTQGNRSETFVICGFEAASYAVDGILLNPAQNFTETVRDLANVAQVEVLKGPAAVLYGRGEPGGVINLVTLRPDDTFGGNASLQVAEHGLRRVQSSITGPLSPTLSARVSAAAQQTGSFRAAQADGDRLFVSPSLAWRPTAQLRADLGLDYTRQTSLGDRGLVVIWSSSTVWCVARQSAVSVSRGRAIAAPRALHAAVSNTTRMSG</sequence>
<dbReference type="InterPro" id="IPR037066">
    <property type="entry name" value="Plug_dom_sf"/>
</dbReference>
<evidence type="ECO:0000313" key="13">
    <source>
        <dbReference type="EMBL" id="WOB26384.1"/>
    </source>
</evidence>
<dbReference type="PROSITE" id="PS52016">
    <property type="entry name" value="TONB_DEPENDENT_REC_3"/>
    <property type="match status" value="1"/>
</dbReference>
<accession>A0ABZ0D815</accession>
<keyword evidence="8" id="KW-0406">Ion transport</keyword>